<evidence type="ECO:0000256" key="3">
    <source>
        <dbReference type="ARBA" id="ARBA00022475"/>
    </source>
</evidence>
<feature type="transmembrane region" description="Helical" evidence="7">
    <location>
        <begin position="372"/>
        <end position="391"/>
    </location>
</feature>
<evidence type="ECO:0000256" key="6">
    <source>
        <dbReference type="ARBA" id="ARBA00023136"/>
    </source>
</evidence>
<dbReference type="GO" id="GO:0005886">
    <property type="term" value="C:plasma membrane"/>
    <property type="evidence" value="ECO:0007669"/>
    <property type="project" value="UniProtKB-SubCell"/>
</dbReference>
<evidence type="ECO:0000313" key="10">
    <source>
        <dbReference type="EMBL" id="QDU21766.1"/>
    </source>
</evidence>
<keyword evidence="3" id="KW-1003">Cell membrane</keyword>
<dbReference type="InterPro" id="IPR051125">
    <property type="entry name" value="ABC-4/HrtB_transporter"/>
</dbReference>
<evidence type="ECO:0000256" key="4">
    <source>
        <dbReference type="ARBA" id="ARBA00022692"/>
    </source>
</evidence>
<name>A0A517XW82_9BACT</name>
<dbReference type="Pfam" id="PF02687">
    <property type="entry name" value="FtsX"/>
    <property type="match status" value="1"/>
</dbReference>
<dbReference type="PANTHER" id="PTHR43738">
    <property type="entry name" value="ABC TRANSPORTER, MEMBRANE PROTEIN"/>
    <property type="match status" value="1"/>
</dbReference>
<dbReference type="KEGG" id="uli:ETAA1_37390"/>
<keyword evidence="4 7" id="KW-0812">Transmembrane</keyword>
<dbReference type="RefSeq" id="WP_145240974.1">
    <property type="nucleotide sequence ID" value="NZ_CP036273.1"/>
</dbReference>
<protein>
    <submittedName>
        <fullName evidence="10">FtsX-like permease family protein</fullName>
    </submittedName>
</protein>
<sequence>MNLAVRDIRHSPGRFVFTALGIGMLLMIVMGMGGIYRGIVEDATLLVDSVGADLWVVQHGTRGPFAEVSRVPENLADRVAGVPGVASARRFVFHTVQRERDGRPLRVSVTGLDWPTDTGEWLPLVEGRPLGQNHYEMVADRSLRLARGERVKLGKDTYTVVGITSSMISSAGDGLAFFTVPDALAIQFDLPGEAVRLEQAARRRRTGDVDLGAVNPALLDVVSGPSNRIPSLTPPATSAVLVRVAPGADPAAVAAVIAGWSDVSAYDSEQARQLLLSGPVEKSRLQIGLFRVLLSIISAVVMGLILYTMTLDKIPSIALLKLMGASNRVVLWMILQQALILGAVGYGVAYLIGLQLFPRFPRRVVIANDDLLQLAGIVLAISLLSSGLGIWKAARVKPNQALMG</sequence>
<accession>A0A517XW82</accession>
<keyword evidence="11" id="KW-1185">Reference proteome</keyword>
<dbReference type="AlphaFoldDB" id="A0A517XW82"/>
<keyword evidence="6 7" id="KW-0472">Membrane</keyword>
<dbReference type="InterPro" id="IPR003838">
    <property type="entry name" value="ABC3_permease_C"/>
</dbReference>
<evidence type="ECO:0000259" key="9">
    <source>
        <dbReference type="Pfam" id="PF12704"/>
    </source>
</evidence>
<dbReference type="InterPro" id="IPR025857">
    <property type="entry name" value="MacB_PCD"/>
</dbReference>
<feature type="transmembrane region" description="Helical" evidence="7">
    <location>
        <begin position="15"/>
        <end position="36"/>
    </location>
</feature>
<feature type="transmembrane region" description="Helical" evidence="7">
    <location>
        <begin position="329"/>
        <end position="352"/>
    </location>
</feature>
<dbReference type="Pfam" id="PF12704">
    <property type="entry name" value="MacB_PCD"/>
    <property type="match status" value="1"/>
</dbReference>
<comment type="subcellular location">
    <subcellularLocation>
        <location evidence="1">Cell membrane</location>
        <topology evidence="1">Multi-pass membrane protein</topology>
    </subcellularLocation>
</comment>
<feature type="transmembrane region" description="Helical" evidence="7">
    <location>
        <begin position="288"/>
        <end position="308"/>
    </location>
</feature>
<evidence type="ECO:0000256" key="5">
    <source>
        <dbReference type="ARBA" id="ARBA00022989"/>
    </source>
</evidence>
<reference evidence="10 11" key="1">
    <citation type="submission" date="2019-02" db="EMBL/GenBank/DDBJ databases">
        <title>Deep-cultivation of Planctomycetes and their phenomic and genomic characterization uncovers novel biology.</title>
        <authorList>
            <person name="Wiegand S."/>
            <person name="Jogler M."/>
            <person name="Boedeker C."/>
            <person name="Pinto D."/>
            <person name="Vollmers J."/>
            <person name="Rivas-Marin E."/>
            <person name="Kohn T."/>
            <person name="Peeters S.H."/>
            <person name="Heuer A."/>
            <person name="Rast P."/>
            <person name="Oberbeckmann S."/>
            <person name="Bunk B."/>
            <person name="Jeske O."/>
            <person name="Meyerdierks A."/>
            <person name="Storesund J.E."/>
            <person name="Kallscheuer N."/>
            <person name="Luecker S."/>
            <person name="Lage O.M."/>
            <person name="Pohl T."/>
            <person name="Merkel B.J."/>
            <person name="Hornburger P."/>
            <person name="Mueller R.-W."/>
            <person name="Bruemmer F."/>
            <person name="Labrenz M."/>
            <person name="Spormann A.M."/>
            <person name="Op den Camp H."/>
            <person name="Overmann J."/>
            <person name="Amann R."/>
            <person name="Jetten M.S.M."/>
            <person name="Mascher T."/>
            <person name="Medema M.H."/>
            <person name="Devos D.P."/>
            <person name="Kaster A.-K."/>
            <person name="Ovreas L."/>
            <person name="Rohde M."/>
            <person name="Galperin M.Y."/>
            <person name="Jogler C."/>
        </authorList>
    </citation>
    <scope>NUCLEOTIDE SEQUENCE [LARGE SCALE GENOMIC DNA]</scope>
    <source>
        <strain evidence="10 11">ETA_A1</strain>
    </source>
</reference>
<feature type="domain" description="ABC3 transporter permease C-terminal" evidence="8">
    <location>
        <begin position="290"/>
        <end position="398"/>
    </location>
</feature>
<keyword evidence="5 7" id="KW-1133">Transmembrane helix</keyword>
<dbReference type="Proteomes" id="UP000319576">
    <property type="component" value="Chromosome"/>
</dbReference>
<evidence type="ECO:0000256" key="1">
    <source>
        <dbReference type="ARBA" id="ARBA00004651"/>
    </source>
</evidence>
<gene>
    <name evidence="10" type="ORF">ETAA1_37390</name>
</gene>
<organism evidence="10 11">
    <name type="scientific">Urbifossiella limnaea</name>
    <dbReference type="NCBI Taxonomy" id="2528023"/>
    <lineage>
        <taxon>Bacteria</taxon>
        <taxon>Pseudomonadati</taxon>
        <taxon>Planctomycetota</taxon>
        <taxon>Planctomycetia</taxon>
        <taxon>Gemmatales</taxon>
        <taxon>Gemmataceae</taxon>
        <taxon>Urbifossiella</taxon>
    </lineage>
</organism>
<evidence type="ECO:0000256" key="2">
    <source>
        <dbReference type="ARBA" id="ARBA00022448"/>
    </source>
</evidence>
<evidence type="ECO:0000256" key="7">
    <source>
        <dbReference type="SAM" id="Phobius"/>
    </source>
</evidence>
<evidence type="ECO:0000259" key="8">
    <source>
        <dbReference type="Pfam" id="PF02687"/>
    </source>
</evidence>
<evidence type="ECO:0000313" key="11">
    <source>
        <dbReference type="Proteomes" id="UP000319576"/>
    </source>
</evidence>
<keyword evidence="2" id="KW-0813">Transport</keyword>
<dbReference type="PANTHER" id="PTHR43738:SF1">
    <property type="entry name" value="HEMIN TRANSPORT SYSTEM PERMEASE PROTEIN HRTB-RELATED"/>
    <property type="match status" value="1"/>
</dbReference>
<dbReference type="OrthoDB" id="7298150at2"/>
<proteinExistence type="predicted"/>
<dbReference type="EMBL" id="CP036273">
    <property type="protein sequence ID" value="QDU21766.1"/>
    <property type="molecule type" value="Genomic_DNA"/>
</dbReference>
<feature type="domain" description="MacB-like periplasmic core" evidence="9">
    <location>
        <begin position="16"/>
        <end position="257"/>
    </location>
</feature>